<proteinExistence type="predicted"/>
<comment type="caution">
    <text evidence="1">The sequence shown here is derived from an EMBL/GenBank/DDBJ whole genome shotgun (WGS) entry which is preliminary data.</text>
</comment>
<reference evidence="1 2" key="1">
    <citation type="submission" date="2024-01" db="EMBL/GenBank/DDBJ databases">
        <title>The genomes of 5 underutilized Papilionoideae crops provide insights into root nodulation and disease resistance.</title>
        <authorList>
            <person name="Yuan L."/>
        </authorList>
    </citation>
    <scope>NUCLEOTIDE SEQUENCE [LARGE SCALE GENOMIC DNA]</scope>
    <source>
        <strain evidence="1">LY-2023</strain>
        <tissue evidence="1">Leaf</tissue>
    </source>
</reference>
<gene>
    <name evidence="1" type="ORF">RJT34_19874</name>
</gene>
<protein>
    <submittedName>
        <fullName evidence="1">Uncharacterized protein</fullName>
    </submittedName>
</protein>
<organism evidence="1 2">
    <name type="scientific">Clitoria ternatea</name>
    <name type="common">Butterfly pea</name>
    <dbReference type="NCBI Taxonomy" id="43366"/>
    <lineage>
        <taxon>Eukaryota</taxon>
        <taxon>Viridiplantae</taxon>
        <taxon>Streptophyta</taxon>
        <taxon>Embryophyta</taxon>
        <taxon>Tracheophyta</taxon>
        <taxon>Spermatophyta</taxon>
        <taxon>Magnoliopsida</taxon>
        <taxon>eudicotyledons</taxon>
        <taxon>Gunneridae</taxon>
        <taxon>Pentapetalae</taxon>
        <taxon>rosids</taxon>
        <taxon>fabids</taxon>
        <taxon>Fabales</taxon>
        <taxon>Fabaceae</taxon>
        <taxon>Papilionoideae</taxon>
        <taxon>50 kb inversion clade</taxon>
        <taxon>NPAAA clade</taxon>
        <taxon>indigoferoid/millettioid clade</taxon>
        <taxon>Phaseoleae</taxon>
        <taxon>Clitoria</taxon>
    </lineage>
</organism>
<name>A0AAN9ISA2_CLITE</name>
<dbReference type="EMBL" id="JAYKXN010000005">
    <property type="protein sequence ID" value="KAK7285114.1"/>
    <property type="molecule type" value="Genomic_DNA"/>
</dbReference>
<evidence type="ECO:0000313" key="2">
    <source>
        <dbReference type="Proteomes" id="UP001359559"/>
    </source>
</evidence>
<dbReference type="Proteomes" id="UP001359559">
    <property type="component" value="Unassembled WGS sequence"/>
</dbReference>
<accession>A0AAN9ISA2</accession>
<dbReference type="AlphaFoldDB" id="A0AAN9ISA2"/>
<evidence type="ECO:0000313" key="1">
    <source>
        <dbReference type="EMBL" id="KAK7285114.1"/>
    </source>
</evidence>
<sequence>MMRRDIVMLIGCLYNLHLTTVELLSGGYFAGHIVYYQLVISFSFCGKHLDLGIKLSTDAPDSASVAVRGDDNRDTERD</sequence>
<keyword evidence="2" id="KW-1185">Reference proteome</keyword>